<evidence type="ECO:0000313" key="2">
    <source>
        <dbReference type="Proteomes" id="UP000231912"/>
    </source>
</evidence>
<reference evidence="1 2" key="1">
    <citation type="submission" date="2017-07" db="EMBL/GenBank/DDBJ databases">
        <title>Leptospira spp. isolated from tropical soils.</title>
        <authorList>
            <person name="Thibeaux R."/>
            <person name="Iraola G."/>
            <person name="Ferres I."/>
            <person name="Bierque E."/>
            <person name="Girault D."/>
            <person name="Soupe-Gilbert M.-E."/>
            <person name="Picardeau M."/>
            <person name="Goarant C."/>
        </authorList>
    </citation>
    <scope>NUCLEOTIDE SEQUENCE [LARGE SCALE GENOMIC DNA]</scope>
    <source>
        <strain evidence="1 2">FH2-C-A2</strain>
    </source>
</reference>
<sequence>MPKREIAPLEILQLFSILASFGSFWLGEEEILLNILLKGYILMKRVISLRIGLLKNQNP</sequence>
<dbReference type="Proteomes" id="UP000231912">
    <property type="component" value="Unassembled WGS sequence"/>
</dbReference>
<organism evidence="1 2">
    <name type="scientific">Leptospira wolffii</name>
    <dbReference type="NCBI Taxonomy" id="409998"/>
    <lineage>
        <taxon>Bacteria</taxon>
        <taxon>Pseudomonadati</taxon>
        <taxon>Spirochaetota</taxon>
        <taxon>Spirochaetia</taxon>
        <taxon>Leptospirales</taxon>
        <taxon>Leptospiraceae</taxon>
        <taxon>Leptospira</taxon>
    </lineage>
</organism>
<gene>
    <name evidence="1" type="ORF">CH371_00495</name>
</gene>
<protein>
    <submittedName>
        <fullName evidence="1">Uncharacterized protein</fullName>
    </submittedName>
</protein>
<comment type="caution">
    <text evidence="1">The sequence shown here is derived from an EMBL/GenBank/DDBJ whole genome shotgun (WGS) entry which is preliminary data.</text>
</comment>
<name>A0A2M9ZDZ2_9LEPT</name>
<evidence type="ECO:0000313" key="1">
    <source>
        <dbReference type="EMBL" id="PJZ66629.1"/>
    </source>
</evidence>
<proteinExistence type="predicted"/>
<dbReference type="EMBL" id="NPDT01000001">
    <property type="protein sequence ID" value="PJZ66629.1"/>
    <property type="molecule type" value="Genomic_DNA"/>
</dbReference>
<accession>A0A2M9ZDZ2</accession>
<dbReference type="AlphaFoldDB" id="A0A2M9ZDZ2"/>